<evidence type="ECO:0000256" key="1">
    <source>
        <dbReference type="SAM" id="Phobius"/>
    </source>
</evidence>
<dbReference type="EMBL" id="CP001739">
    <property type="protein sequence ID" value="ACZ07126.1"/>
    <property type="molecule type" value="Genomic_DNA"/>
</dbReference>
<dbReference type="STRING" id="526218.Sterm_0241"/>
<dbReference type="HOGENOM" id="CLU_1452768_0_0_0"/>
<keyword evidence="1" id="KW-0472">Membrane</keyword>
<sequence length="179" mass="20421">MKNKGSSLLYVLIILSVLSVFLTGFIFFTKNRYKILTLNSAYSYALKIKLTENEKAFSASIYKSGILIAGNKISLNNKYEYYNSGVAEDSTGKTNLKRLLYFKQNEKSTGGFNITDIKDQNGNSYHLPLKENMLYPDLIIIYGKNILNENISAAENIKFIRKNNDEINIETISFYFEGE</sequence>
<accession>D1AKW0</accession>
<dbReference type="KEGG" id="str:Sterm_0241"/>
<name>D1AKW0_SEBTE</name>
<keyword evidence="1" id="KW-1133">Transmembrane helix</keyword>
<gene>
    <name evidence="2" type="ordered locus">Sterm_0241</name>
</gene>
<organism evidence="2 3">
    <name type="scientific">Sebaldella termitidis (strain ATCC 33386 / NCTC 11300)</name>
    <dbReference type="NCBI Taxonomy" id="526218"/>
    <lineage>
        <taxon>Bacteria</taxon>
        <taxon>Fusobacteriati</taxon>
        <taxon>Fusobacteriota</taxon>
        <taxon>Fusobacteriia</taxon>
        <taxon>Fusobacteriales</taxon>
        <taxon>Leptotrichiaceae</taxon>
        <taxon>Sebaldella</taxon>
    </lineage>
</organism>
<proteinExistence type="predicted"/>
<dbReference type="RefSeq" id="WP_012859725.1">
    <property type="nucleotide sequence ID" value="NC_013517.1"/>
</dbReference>
<dbReference type="AlphaFoldDB" id="D1AKW0"/>
<evidence type="ECO:0000313" key="3">
    <source>
        <dbReference type="Proteomes" id="UP000000845"/>
    </source>
</evidence>
<protein>
    <submittedName>
        <fullName evidence="2">Uncharacterized protein</fullName>
    </submittedName>
</protein>
<keyword evidence="1" id="KW-0812">Transmembrane</keyword>
<reference evidence="2 3" key="2">
    <citation type="journal article" date="2010" name="Stand. Genomic Sci.">
        <title>Complete genome sequence of Sebaldella termitidis type strain (NCTC 11300).</title>
        <authorList>
            <person name="Harmon-Smith M."/>
            <person name="Celia L."/>
            <person name="Chertkov O."/>
            <person name="Lapidus A."/>
            <person name="Copeland A."/>
            <person name="Glavina Del Rio T."/>
            <person name="Nolan M."/>
            <person name="Lucas S."/>
            <person name="Tice H."/>
            <person name="Cheng J.F."/>
            <person name="Han C."/>
            <person name="Detter J.C."/>
            <person name="Bruce D."/>
            <person name="Goodwin L."/>
            <person name="Pitluck S."/>
            <person name="Pati A."/>
            <person name="Liolios K."/>
            <person name="Ivanova N."/>
            <person name="Mavromatis K."/>
            <person name="Mikhailova N."/>
            <person name="Chen A."/>
            <person name="Palaniappan K."/>
            <person name="Land M."/>
            <person name="Hauser L."/>
            <person name="Chang Y.J."/>
            <person name="Jeffries C.D."/>
            <person name="Brettin T."/>
            <person name="Goker M."/>
            <person name="Beck B."/>
            <person name="Bristow J."/>
            <person name="Eisen J.A."/>
            <person name="Markowitz V."/>
            <person name="Hugenholtz P."/>
            <person name="Kyrpides N.C."/>
            <person name="Klenk H.P."/>
            <person name="Chen F."/>
        </authorList>
    </citation>
    <scope>NUCLEOTIDE SEQUENCE [LARGE SCALE GENOMIC DNA]</scope>
    <source>
        <strain evidence="3">ATCC 33386 / NCTC 11300</strain>
    </source>
</reference>
<reference evidence="3" key="1">
    <citation type="submission" date="2009-09" db="EMBL/GenBank/DDBJ databases">
        <title>The complete chromosome of Sebaldella termitidis ATCC 33386.</title>
        <authorList>
            <consortium name="US DOE Joint Genome Institute (JGI-PGF)"/>
            <person name="Lucas S."/>
            <person name="Copeland A."/>
            <person name="Lapidus A."/>
            <person name="Glavina del Rio T."/>
            <person name="Dalin E."/>
            <person name="Tice H."/>
            <person name="Bruce D."/>
            <person name="Goodwin L."/>
            <person name="Pitluck S."/>
            <person name="Kyrpides N."/>
            <person name="Mavromatis K."/>
            <person name="Ivanova N."/>
            <person name="Mikhailova N."/>
            <person name="Sims D."/>
            <person name="Meincke L."/>
            <person name="Brettin T."/>
            <person name="Detter J.C."/>
            <person name="Han C."/>
            <person name="Larimer F."/>
            <person name="Land M."/>
            <person name="Hauser L."/>
            <person name="Markowitz V."/>
            <person name="Cheng J.F."/>
            <person name="Hugenholtz P."/>
            <person name="Woyke T."/>
            <person name="Wu D."/>
            <person name="Eisen J.A."/>
        </authorList>
    </citation>
    <scope>NUCLEOTIDE SEQUENCE [LARGE SCALE GENOMIC DNA]</scope>
    <source>
        <strain evidence="3">ATCC 33386 / NCTC 11300</strain>
    </source>
</reference>
<feature type="transmembrane region" description="Helical" evidence="1">
    <location>
        <begin position="7"/>
        <end position="28"/>
    </location>
</feature>
<dbReference type="eggNOG" id="ENOG5034BPW">
    <property type="taxonomic scope" value="Bacteria"/>
</dbReference>
<evidence type="ECO:0000313" key="2">
    <source>
        <dbReference type="EMBL" id="ACZ07126.1"/>
    </source>
</evidence>
<keyword evidence="3" id="KW-1185">Reference proteome</keyword>
<dbReference type="Proteomes" id="UP000000845">
    <property type="component" value="Chromosome"/>
</dbReference>